<evidence type="ECO:0000256" key="3">
    <source>
        <dbReference type="ARBA" id="ARBA00007401"/>
    </source>
</evidence>
<dbReference type="Gene3D" id="2.60.120.260">
    <property type="entry name" value="Galactose-binding domain-like"/>
    <property type="match status" value="1"/>
</dbReference>
<dbReference type="Gene3D" id="3.20.20.80">
    <property type="entry name" value="Glycosidases"/>
    <property type="match status" value="1"/>
</dbReference>
<sequence length="918" mass="106623">MGKLKLYIFCVCLLGVKCNTFLNLNGEWRISNTDKKYNISGDVPGGIYTALIKNNIIGDPFYRDNDIKYRWIARENWTYSRKIYIEHDVLAEEKVVLVAEGLDTVSTIYINGQPVGRTDNMFITYTTDVTDIIQKQGFYSIDIAFQSALDVANKLANQSYIPSHSTPSYNGFPNINFLRKMQYSFSWDWGPAFPSQGIWKNIYLQIIKTPIIQNISALPHKVNGNWSVDVEVNFETSDGKVDGIIEFLVQDLKLSKKQITGLSATNKVIKHTVDIPPDFPLDVWWPNGYGNQTLYNLTVIFLCQNTSEISVKSRRFGFRTVELVEDPVSNNASHGLTFYYKINDVPIFLKGSNWIPSDMFLERITPERTRRFLQSAVEVHVNAMRMNGVGIYEEDYFYDLTDELGIMIIQDFMFSDAVYPVTNVFLNSVKTEITQQMKRIKHHPSIIGWALNNENEELIKLNWFQLKNISRFEKDYVTLYINTVRPIMLAEDDTRPWIPSSPSNGVSVEKDQGWFANNSALETFGDIHFYDYISDLWNVSNFRTPRFAAEFGLQSWCNFETIEPVFEDSDFDYWSNMSVHRQHHPLGNEELIMEAVVHMNLPNSTDVKQQFKDLIYVTQIEQAMGIRTEVEHYRRYQNQLDKDGKGITMGALYWQLVDVWQAPTWSSIDYDINWKMLHYYARHFLSPKLISPYLDGDNLNIFMVTDEVPSVEERHPETQQLYFRQMASSDVYKKFPRQQYVEIMNKMKQTLIGTVIMEMYNWSSFTPIKTWNIPYQLDKTSGLIFKKTVAEVLNEAACFDQRNCFLYFYINAYKSPPVSTSWLTLNYFRDSQSFIPKAKVVVTDVTAQSQTQFTVTLATNNIAPFVWINAYKISGRFSDNGFLMKDPLLSLTFTSWQPIDLVTFKKSLTVKSFMDIYH</sequence>
<dbReference type="Pfam" id="PF00703">
    <property type="entry name" value="Glyco_hydro_2"/>
    <property type="match status" value="1"/>
</dbReference>
<dbReference type="GO" id="GO:0006516">
    <property type="term" value="P:glycoprotein catabolic process"/>
    <property type="evidence" value="ECO:0007669"/>
    <property type="project" value="TreeGrafter"/>
</dbReference>
<evidence type="ECO:0000259" key="13">
    <source>
        <dbReference type="Pfam" id="PF17753"/>
    </source>
</evidence>
<evidence type="ECO:0000256" key="6">
    <source>
        <dbReference type="ARBA" id="ARBA00022801"/>
    </source>
</evidence>
<dbReference type="GO" id="GO:0005764">
    <property type="term" value="C:lysosome"/>
    <property type="evidence" value="ECO:0007669"/>
    <property type="project" value="UniProtKB-SubCell"/>
</dbReference>
<dbReference type="SUPFAM" id="SSF49785">
    <property type="entry name" value="Galactose-binding domain-like"/>
    <property type="match status" value="1"/>
</dbReference>
<evidence type="ECO:0000256" key="4">
    <source>
        <dbReference type="ARBA" id="ARBA00012754"/>
    </source>
</evidence>
<dbReference type="EC" id="3.2.1.25" evidence="4"/>
<gene>
    <name evidence="15" type="ORF">SNE40_009313</name>
</gene>
<dbReference type="InterPro" id="IPR017853">
    <property type="entry name" value="GH"/>
</dbReference>
<dbReference type="InterPro" id="IPR008979">
    <property type="entry name" value="Galactose-bd-like_sf"/>
</dbReference>
<dbReference type="GO" id="GO:0005975">
    <property type="term" value="P:carbohydrate metabolic process"/>
    <property type="evidence" value="ECO:0007669"/>
    <property type="project" value="InterPro"/>
</dbReference>
<dbReference type="Pfam" id="PF22666">
    <property type="entry name" value="Glyco_hydro_2_N2"/>
    <property type="match status" value="1"/>
</dbReference>
<comment type="catalytic activity">
    <reaction evidence="1">
        <text>Hydrolysis of terminal, non-reducing beta-D-mannose residues in beta-D-mannosides.</text>
        <dbReference type="EC" id="3.2.1.25"/>
    </reaction>
</comment>
<dbReference type="InterPro" id="IPR041625">
    <property type="entry name" value="Beta-mannosidase_Ig"/>
</dbReference>
<keyword evidence="9" id="KW-0326">Glycosidase</keyword>
<dbReference type="FunFam" id="2.60.120.260:FF:000060">
    <property type="entry name" value="Probable beta-mannosidase"/>
    <property type="match status" value="1"/>
</dbReference>
<protein>
    <recommendedName>
        <fullName evidence="4">beta-mannosidase</fullName>
        <ecNumber evidence="4">3.2.1.25</ecNumber>
    </recommendedName>
    <alternativeName>
        <fullName evidence="10">Mannanase</fullName>
    </alternativeName>
</protein>
<evidence type="ECO:0000313" key="15">
    <source>
        <dbReference type="EMBL" id="KAK6181469.1"/>
    </source>
</evidence>
<dbReference type="AlphaFoldDB" id="A0AAN8PQH9"/>
<evidence type="ECO:0000256" key="7">
    <source>
        <dbReference type="ARBA" id="ARBA00023180"/>
    </source>
</evidence>
<accession>A0AAN8PQH9</accession>
<dbReference type="EMBL" id="JAZGQO010000007">
    <property type="protein sequence ID" value="KAK6181469.1"/>
    <property type="molecule type" value="Genomic_DNA"/>
</dbReference>
<feature type="chain" id="PRO_5042840794" description="beta-mannosidase" evidence="11">
    <location>
        <begin position="19"/>
        <end position="918"/>
    </location>
</feature>
<keyword evidence="8" id="KW-0458">Lysosome</keyword>
<evidence type="ECO:0000259" key="12">
    <source>
        <dbReference type="Pfam" id="PF00703"/>
    </source>
</evidence>
<name>A0AAN8PQH9_PATCE</name>
<comment type="caution">
    <text evidence="15">The sequence shown here is derived from an EMBL/GenBank/DDBJ whole genome shotgun (WGS) entry which is preliminary data.</text>
</comment>
<evidence type="ECO:0000256" key="10">
    <source>
        <dbReference type="ARBA" id="ARBA00033445"/>
    </source>
</evidence>
<dbReference type="SUPFAM" id="SSF51445">
    <property type="entry name" value="(Trans)glycosidases"/>
    <property type="match status" value="1"/>
</dbReference>
<reference evidence="15 16" key="1">
    <citation type="submission" date="2024-01" db="EMBL/GenBank/DDBJ databases">
        <title>The genome of the rayed Mediterranean limpet Patella caerulea (Linnaeus, 1758).</title>
        <authorList>
            <person name="Anh-Thu Weber A."/>
            <person name="Halstead-Nussloch G."/>
        </authorList>
    </citation>
    <scope>NUCLEOTIDE SEQUENCE [LARGE SCALE GENOMIC DNA]</scope>
    <source>
        <strain evidence="15">AATW-2023a</strain>
        <tissue evidence="15">Whole specimen</tissue>
    </source>
</reference>
<feature type="domain" description="Beta-mannosidase Ig-fold" evidence="13">
    <location>
        <begin position="838"/>
        <end position="916"/>
    </location>
</feature>
<dbReference type="FunFam" id="2.60.40.10:FF:000650">
    <property type="entry name" value="Mannosidase beta"/>
    <property type="match status" value="1"/>
</dbReference>
<evidence type="ECO:0000313" key="16">
    <source>
        <dbReference type="Proteomes" id="UP001347796"/>
    </source>
</evidence>
<keyword evidence="6" id="KW-0378">Hydrolase</keyword>
<feature type="domain" description="Glycoside hydrolase family 2 immunoglobulin-like beta-sandwich" evidence="12">
    <location>
        <begin position="212"/>
        <end position="319"/>
    </location>
</feature>
<evidence type="ECO:0000256" key="11">
    <source>
        <dbReference type="SAM" id="SignalP"/>
    </source>
</evidence>
<dbReference type="InterPro" id="IPR006102">
    <property type="entry name" value="Ig-like_GH2"/>
</dbReference>
<evidence type="ECO:0000256" key="9">
    <source>
        <dbReference type="ARBA" id="ARBA00023295"/>
    </source>
</evidence>
<evidence type="ECO:0000256" key="5">
    <source>
        <dbReference type="ARBA" id="ARBA00022729"/>
    </source>
</evidence>
<dbReference type="GO" id="GO:0004567">
    <property type="term" value="F:beta-mannosidase activity"/>
    <property type="evidence" value="ECO:0007669"/>
    <property type="project" value="UniProtKB-EC"/>
</dbReference>
<comment type="similarity">
    <text evidence="3">Belongs to the glycosyl hydrolase 2 family.</text>
</comment>
<proteinExistence type="inferred from homology"/>
<dbReference type="Proteomes" id="UP001347796">
    <property type="component" value="Unassembled WGS sequence"/>
</dbReference>
<dbReference type="InterPro" id="IPR036156">
    <property type="entry name" value="Beta-gal/glucu_dom_sf"/>
</dbReference>
<evidence type="ECO:0000256" key="8">
    <source>
        <dbReference type="ARBA" id="ARBA00023228"/>
    </source>
</evidence>
<evidence type="ECO:0000259" key="14">
    <source>
        <dbReference type="Pfam" id="PF22666"/>
    </source>
</evidence>
<dbReference type="InterPro" id="IPR013783">
    <property type="entry name" value="Ig-like_fold"/>
</dbReference>
<dbReference type="PANTHER" id="PTHR43730">
    <property type="entry name" value="BETA-MANNOSIDASE"/>
    <property type="match status" value="1"/>
</dbReference>
<dbReference type="PANTHER" id="PTHR43730:SF1">
    <property type="entry name" value="BETA-MANNOSIDASE"/>
    <property type="match status" value="1"/>
</dbReference>
<keyword evidence="16" id="KW-1185">Reference proteome</keyword>
<dbReference type="Gene3D" id="2.60.40.10">
    <property type="entry name" value="Immunoglobulins"/>
    <property type="match status" value="2"/>
</dbReference>
<dbReference type="InterPro" id="IPR054593">
    <property type="entry name" value="Beta-mannosidase-like_N2"/>
</dbReference>
<dbReference type="SUPFAM" id="SSF49303">
    <property type="entry name" value="beta-Galactosidase/glucuronidase domain"/>
    <property type="match status" value="1"/>
</dbReference>
<comment type="subcellular location">
    <subcellularLocation>
        <location evidence="2">Lysosome</location>
    </subcellularLocation>
</comment>
<dbReference type="InterPro" id="IPR050887">
    <property type="entry name" value="Beta-mannosidase_GH2"/>
</dbReference>
<dbReference type="FunFam" id="3.20.20.80:FF:000050">
    <property type="entry name" value="Beta-mannosidase B"/>
    <property type="match status" value="1"/>
</dbReference>
<organism evidence="15 16">
    <name type="scientific">Patella caerulea</name>
    <name type="common">Rayed Mediterranean limpet</name>
    <dbReference type="NCBI Taxonomy" id="87958"/>
    <lineage>
        <taxon>Eukaryota</taxon>
        <taxon>Metazoa</taxon>
        <taxon>Spiralia</taxon>
        <taxon>Lophotrochozoa</taxon>
        <taxon>Mollusca</taxon>
        <taxon>Gastropoda</taxon>
        <taxon>Patellogastropoda</taxon>
        <taxon>Patelloidea</taxon>
        <taxon>Patellidae</taxon>
        <taxon>Patella</taxon>
    </lineage>
</organism>
<dbReference type="Pfam" id="PF17753">
    <property type="entry name" value="Ig_mannosidase"/>
    <property type="match status" value="1"/>
</dbReference>
<evidence type="ECO:0000256" key="2">
    <source>
        <dbReference type="ARBA" id="ARBA00004371"/>
    </source>
</evidence>
<keyword evidence="7" id="KW-0325">Glycoprotein</keyword>
<feature type="domain" description="Beta-mannosidase-like galactose-binding" evidence="14">
    <location>
        <begin position="28"/>
        <end position="200"/>
    </location>
</feature>
<keyword evidence="5 11" id="KW-0732">Signal</keyword>
<feature type="signal peptide" evidence="11">
    <location>
        <begin position="1"/>
        <end position="18"/>
    </location>
</feature>
<evidence type="ECO:0000256" key="1">
    <source>
        <dbReference type="ARBA" id="ARBA00000829"/>
    </source>
</evidence>